<gene>
    <name evidence="1" type="ORF">MKW94_009629</name>
    <name evidence="2" type="ORF">MKW94_011916</name>
</gene>
<keyword evidence="3" id="KW-1185">Reference proteome</keyword>
<dbReference type="AlphaFoldDB" id="A0AA41W1S1"/>
<organism evidence="2 3">
    <name type="scientific">Papaver nudicaule</name>
    <name type="common">Iceland poppy</name>
    <dbReference type="NCBI Taxonomy" id="74823"/>
    <lineage>
        <taxon>Eukaryota</taxon>
        <taxon>Viridiplantae</taxon>
        <taxon>Streptophyta</taxon>
        <taxon>Embryophyta</taxon>
        <taxon>Tracheophyta</taxon>
        <taxon>Spermatophyta</taxon>
        <taxon>Magnoliopsida</taxon>
        <taxon>Ranunculales</taxon>
        <taxon>Papaveraceae</taxon>
        <taxon>Papaveroideae</taxon>
        <taxon>Papaver</taxon>
    </lineage>
</organism>
<name>A0AA41W1S1_PAPNU</name>
<feature type="non-terminal residue" evidence="2">
    <location>
        <position position="112"/>
    </location>
</feature>
<proteinExistence type="predicted"/>
<dbReference type="Proteomes" id="UP001177140">
    <property type="component" value="Unassembled WGS sequence"/>
</dbReference>
<comment type="caution">
    <text evidence="2">The sequence shown here is derived from an EMBL/GenBank/DDBJ whole genome shotgun (WGS) entry which is preliminary data.</text>
</comment>
<reference evidence="2" key="1">
    <citation type="submission" date="2022-03" db="EMBL/GenBank/DDBJ databases">
        <title>A functionally conserved STORR gene fusion in Papaver species that diverged 16.8 million years ago.</title>
        <authorList>
            <person name="Catania T."/>
        </authorList>
    </citation>
    <scope>NUCLEOTIDE SEQUENCE</scope>
    <source>
        <strain evidence="2">S-191538</strain>
    </source>
</reference>
<evidence type="ECO:0000313" key="1">
    <source>
        <dbReference type="EMBL" id="MCL7033291.1"/>
    </source>
</evidence>
<accession>A0AA41W1S1</accession>
<sequence>CAPPRKHEVLQKPFLRKKRSFKRQASKCGKGKARTFFQVFAEKQEQDAIRRVEEAKHSARVSVELAVVKRKRAQELMEVADIATYRATLALKIAEAVQHEISSDDFVSFVLS</sequence>
<protein>
    <submittedName>
        <fullName evidence="2">Uncharacterized protein</fullName>
    </submittedName>
</protein>
<dbReference type="EMBL" id="JAJJMA010132924">
    <property type="protein sequence ID" value="MCL7033291.1"/>
    <property type="molecule type" value="Genomic_DNA"/>
</dbReference>
<evidence type="ECO:0000313" key="3">
    <source>
        <dbReference type="Proteomes" id="UP001177140"/>
    </source>
</evidence>
<evidence type="ECO:0000313" key="2">
    <source>
        <dbReference type="EMBL" id="MCL7051203.1"/>
    </source>
</evidence>
<dbReference type="EMBL" id="JAJJMA010335925">
    <property type="protein sequence ID" value="MCL7051203.1"/>
    <property type="molecule type" value="Genomic_DNA"/>
</dbReference>